<keyword evidence="4" id="KW-0804">Transcription</keyword>
<reference evidence="7" key="1">
    <citation type="submission" date="2020-06" db="EMBL/GenBank/DDBJ databases">
        <title>Stable isotope informed genome-resolved metagenomics uncovers potential trophic interactions in rhizosphere soil.</title>
        <authorList>
            <person name="Starr E.P."/>
            <person name="Shi S."/>
            <person name="Blazewicz S.J."/>
            <person name="Koch B.J."/>
            <person name="Probst A.J."/>
            <person name="Hungate B.A."/>
            <person name="Pett-Ridge J."/>
            <person name="Firestone M.K."/>
            <person name="Banfield J.F."/>
        </authorList>
    </citation>
    <scope>NUCLEOTIDE SEQUENCE</scope>
    <source>
        <strain evidence="7">YM_69_17</strain>
    </source>
</reference>
<dbReference type="InterPro" id="IPR005119">
    <property type="entry name" value="LysR_subst-bd"/>
</dbReference>
<evidence type="ECO:0000313" key="8">
    <source>
        <dbReference type="Proteomes" id="UP000700706"/>
    </source>
</evidence>
<dbReference type="Gene3D" id="1.10.10.10">
    <property type="entry name" value="Winged helix-like DNA-binding domain superfamily/Winged helix DNA-binding domain"/>
    <property type="match status" value="1"/>
</dbReference>
<dbReference type="GO" id="GO:0006351">
    <property type="term" value="P:DNA-templated transcription"/>
    <property type="evidence" value="ECO:0007669"/>
    <property type="project" value="TreeGrafter"/>
</dbReference>
<comment type="similarity">
    <text evidence="1">Belongs to the LysR transcriptional regulatory family.</text>
</comment>
<accession>A0A952FNT2</accession>
<dbReference type="SUPFAM" id="SSF46785">
    <property type="entry name" value="Winged helix' DNA-binding domain"/>
    <property type="match status" value="1"/>
</dbReference>
<dbReference type="GO" id="GO:0043565">
    <property type="term" value="F:sequence-specific DNA binding"/>
    <property type="evidence" value="ECO:0007669"/>
    <property type="project" value="TreeGrafter"/>
</dbReference>
<dbReference type="EMBL" id="JAEKLZ010000192">
    <property type="protein sequence ID" value="MBW8725969.1"/>
    <property type="molecule type" value="Genomic_DNA"/>
</dbReference>
<dbReference type="SUPFAM" id="SSF53850">
    <property type="entry name" value="Periplasmic binding protein-like II"/>
    <property type="match status" value="1"/>
</dbReference>
<comment type="caution">
    <text evidence="7">The sequence shown here is derived from an EMBL/GenBank/DDBJ whole genome shotgun (WGS) entry which is preliminary data.</text>
</comment>
<evidence type="ECO:0000256" key="5">
    <source>
        <dbReference type="SAM" id="MobiDB-lite"/>
    </source>
</evidence>
<dbReference type="AlphaFoldDB" id="A0A952FNT2"/>
<dbReference type="GO" id="GO:0003700">
    <property type="term" value="F:DNA-binding transcription factor activity"/>
    <property type="evidence" value="ECO:0007669"/>
    <property type="project" value="InterPro"/>
</dbReference>
<dbReference type="FunFam" id="1.10.10.10:FF:000001">
    <property type="entry name" value="LysR family transcriptional regulator"/>
    <property type="match status" value="1"/>
</dbReference>
<evidence type="ECO:0000256" key="2">
    <source>
        <dbReference type="ARBA" id="ARBA00023015"/>
    </source>
</evidence>
<dbReference type="PROSITE" id="PS50931">
    <property type="entry name" value="HTH_LYSR"/>
    <property type="match status" value="1"/>
</dbReference>
<gene>
    <name evidence="7" type="ORF">JF625_12550</name>
</gene>
<feature type="domain" description="HTH lysR-type" evidence="6">
    <location>
        <begin position="17"/>
        <end position="67"/>
    </location>
</feature>
<evidence type="ECO:0000313" key="7">
    <source>
        <dbReference type="EMBL" id="MBW8725969.1"/>
    </source>
</evidence>
<sequence>MKKPFTIGRDQLDGVIALLRVAERRSFRAAAEELGVSPSAISQTIRGLEARLGVALLTRTTRKVGLTEAGQRFIDRARPAVAEVLAAFDAARSLGEEVTGLLRLNMPRSLVPFLAEPILGAFGAAHPALQIEIFAEDGLSNIVAEGFDAGIRLGELLEADMVAVRLTPPFKFAVVGAPAYFARHGKPQRPEDLHRHACIGTRSTPQGPIYRWEFVDGNRAFDIAVAGPVIVNSGGLNLMAAGMGLGLAYTAVPAVRDQIAAGVLEPVLEEFCPGTPGLFLYYPSRAQALPKLRAFVQFVHDTLRPGTTAYIGAPGEPPKKSARPVGFRLPGPS</sequence>
<dbReference type="PANTHER" id="PTHR30537:SF1">
    <property type="entry name" value="HTH-TYPE TRANSCRIPTIONAL REGULATOR PGRR"/>
    <property type="match status" value="1"/>
</dbReference>
<keyword evidence="3" id="KW-0238">DNA-binding</keyword>
<dbReference type="PRINTS" id="PR00039">
    <property type="entry name" value="HTHLYSR"/>
</dbReference>
<dbReference type="Pfam" id="PF03466">
    <property type="entry name" value="LysR_substrate"/>
    <property type="match status" value="1"/>
</dbReference>
<dbReference type="InterPro" id="IPR000847">
    <property type="entry name" value="LysR_HTH_N"/>
</dbReference>
<dbReference type="Gene3D" id="3.40.190.290">
    <property type="match status" value="1"/>
</dbReference>
<dbReference type="Proteomes" id="UP000700706">
    <property type="component" value="Unassembled WGS sequence"/>
</dbReference>
<evidence type="ECO:0000256" key="4">
    <source>
        <dbReference type="ARBA" id="ARBA00023163"/>
    </source>
</evidence>
<dbReference type="InterPro" id="IPR058163">
    <property type="entry name" value="LysR-type_TF_proteobact-type"/>
</dbReference>
<name>A0A952FNT2_9PROT</name>
<dbReference type="InterPro" id="IPR036388">
    <property type="entry name" value="WH-like_DNA-bd_sf"/>
</dbReference>
<protein>
    <submittedName>
        <fullName evidence="7">LysR family transcriptional regulator</fullName>
    </submittedName>
</protein>
<evidence type="ECO:0000256" key="3">
    <source>
        <dbReference type="ARBA" id="ARBA00023125"/>
    </source>
</evidence>
<feature type="region of interest" description="Disordered" evidence="5">
    <location>
        <begin position="313"/>
        <end position="333"/>
    </location>
</feature>
<organism evidence="7 8">
    <name type="scientific">Inquilinus limosus</name>
    <dbReference type="NCBI Taxonomy" id="171674"/>
    <lineage>
        <taxon>Bacteria</taxon>
        <taxon>Pseudomonadati</taxon>
        <taxon>Pseudomonadota</taxon>
        <taxon>Alphaproteobacteria</taxon>
        <taxon>Rhodospirillales</taxon>
        <taxon>Rhodospirillaceae</taxon>
        <taxon>Inquilinus</taxon>
    </lineage>
</organism>
<dbReference type="PANTHER" id="PTHR30537">
    <property type="entry name" value="HTH-TYPE TRANSCRIPTIONAL REGULATOR"/>
    <property type="match status" value="1"/>
</dbReference>
<evidence type="ECO:0000256" key="1">
    <source>
        <dbReference type="ARBA" id="ARBA00009437"/>
    </source>
</evidence>
<evidence type="ECO:0000259" key="6">
    <source>
        <dbReference type="PROSITE" id="PS50931"/>
    </source>
</evidence>
<dbReference type="InterPro" id="IPR036390">
    <property type="entry name" value="WH_DNA-bd_sf"/>
</dbReference>
<keyword evidence="2" id="KW-0805">Transcription regulation</keyword>
<dbReference type="CDD" id="cd08474">
    <property type="entry name" value="PBP2_CrgA_like_5"/>
    <property type="match status" value="1"/>
</dbReference>
<dbReference type="Pfam" id="PF00126">
    <property type="entry name" value="HTH_1"/>
    <property type="match status" value="1"/>
</dbReference>
<proteinExistence type="inferred from homology"/>